<evidence type="ECO:0000313" key="1">
    <source>
        <dbReference type="EMBL" id="CAG8658740.1"/>
    </source>
</evidence>
<organism evidence="1 2">
    <name type="scientific">Acaulospora colombiana</name>
    <dbReference type="NCBI Taxonomy" id="27376"/>
    <lineage>
        <taxon>Eukaryota</taxon>
        <taxon>Fungi</taxon>
        <taxon>Fungi incertae sedis</taxon>
        <taxon>Mucoromycota</taxon>
        <taxon>Glomeromycotina</taxon>
        <taxon>Glomeromycetes</taxon>
        <taxon>Diversisporales</taxon>
        <taxon>Acaulosporaceae</taxon>
        <taxon>Acaulospora</taxon>
    </lineage>
</organism>
<feature type="non-terminal residue" evidence="1">
    <location>
        <position position="1"/>
    </location>
</feature>
<proteinExistence type="predicted"/>
<accession>A0ACA9NJ07</accession>
<evidence type="ECO:0000313" key="2">
    <source>
        <dbReference type="Proteomes" id="UP000789525"/>
    </source>
</evidence>
<comment type="caution">
    <text evidence="1">The sequence shown here is derived from an EMBL/GenBank/DDBJ whole genome shotgun (WGS) entry which is preliminary data.</text>
</comment>
<gene>
    <name evidence="1" type="ORF">ACOLOM_LOCUS8508</name>
</gene>
<dbReference type="EMBL" id="CAJVPT010022177">
    <property type="protein sequence ID" value="CAG8658740.1"/>
    <property type="molecule type" value="Genomic_DNA"/>
</dbReference>
<reference evidence="1" key="1">
    <citation type="submission" date="2021-06" db="EMBL/GenBank/DDBJ databases">
        <authorList>
            <person name="Kallberg Y."/>
            <person name="Tangrot J."/>
            <person name="Rosling A."/>
        </authorList>
    </citation>
    <scope>NUCLEOTIDE SEQUENCE</scope>
    <source>
        <strain evidence="1">CL356</strain>
    </source>
</reference>
<feature type="non-terminal residue" evidence="1">
    <location>
        <position position="422"/>
    </location>
</feature>
<protein>
    <submittedName>
        <fullName evidence="1">14597_t:CDS:1</fullName>
    </submittedName>
</protein>
<name>A0ACA9NJ07_9GLOM</name>
<dbReference type="Proteomes" id="UP000789525">
    <property type="component" value="Unassembled WGS sequence"/>
</dbReference>
<sequence length="422" mass="48562">ESNSQDNNDDNNEGLPCRIICHFDGAEWFMYNCTPAYDALKNIISRVNDTEMSSDRLSTSSIILNEPDEIAVNIDESDHAAANKSKDSFFRKLLPIQLEVERSAVICGSASTPSVLIAEFCQASGIYTAVKSRSVFDYYKLVLDLEFREPKIYLKPNPDYVEAFRDTVVRQNEDKTSQRKCTDKEEGKAGVINEYAKVTTILSCPLLNMNYYADVAGKVPKESISTKNPEEIDIGNGDLSPEWGIDLIFTNAQDWKFHHDDDASEHNRQYGWLEFKILDEQNKSNDSTVNITLPMIYTEKGYTNNLEIDLENIEVQTSVNFSKVLTTKKVKIMCDLPAPLKWNKIRRWEFDVYLTDAKIFLLRDHITLFQDLIKDWTDGPSPDQLHFIPMEYHFKPRFTTFELYLYANEQNIIDDPIDIDDN</sequence>
<keyword evidence="2" id="KW-1185">Reference proteome</keyword>